<feature type="compositionally biased region" description="Polar residues" evidence="7">
    <location>
        <begin position="292"/>
        <end position="307"/>
    </location>
</feature>
<dbReference type="OrthoDB" id="10070006at2759"/>
<reference evidence="8" key="2">
    <citation type="submission" date="2022-06" db="UniProtKB">
        <authorList>
            <consortium name="EnsemblMetazoa"/>
        </authorList>
    </citation>
    <scope>IDENTIFICATION</scope>
    <source>
        <strain evidence="8">PS312</strain>
    </source>
</reference>
<keyword evidence="9" id="KW-1185">Reference proteome</keyword>
<evidence type="ECO:0000256" key="6">
    <source>
        <dbReference type="PROSITE-ProRule" id="PRU00089"/>
    </source>
</evidence>
<feature type="compositionally biased region" description="Low complexity" evidence="7">
    <location>
        <begin position="124"/>
        <end position="134"/>
    </location>
</feature>
<sequence length="691" mass="79144">MNIYKEMFGYEDDMFGMDDDAAYRPNCDDITNDWDTNEGTNEETNNEDYSLESLDNLDMKAFGDQLSNDVQPYFNSMLNTLPSQDQPGEPWYGDAPVPEDDDYSAYDYQPNHLESHFAAAFGEQQQAQAQAVQQHPPPGPTRQVEQVPKQYMPTPSPANTQPIHAQENLEDSGFSETTSPQHFQPSSQQYQAHPRPVQPNILKRPIILKNVKKPLITQYRSITSNTVYPAPAKQQYAPAQVRIAPAGYRQEGAHPTQRLQTANNTQHRIISCSQGYPMRQAQPAQPRIQGNPYRSAQSLPRRQSVRQSDPERQRLHAEAKMQASEVLRYVEMRQNRELRWSFPNMVGFALLNSETGELPVADIYSFIVKHFPSYQTAPQGWKNSVRHALSKSGVFHKNETIVDGRMERRRCLWSIQQEKTNKMLAEINKQMKKGEANGQYRNQFESSYTPMTHREHPYPYKRKHAPAHSSNGGITNVAMKRPAILSRGQHITTERPISSGFGRSISINKSGRIPTQPRERSPVIDPMDMPLFTSEDDRQEEEERYDGPLRPTFDPANISLFEDSERERYSQPAADLDIPDDCAFTNFFVQSPPPAAAATAVRDDDDYKLSPSDEELLANPLGPVKREFPGNDDEDEEEPFIKKRKQEPARSIETELRDEGEKQPSTRRENTERKYFEIRNGNEELRKSLHQ</sequence>
<evidence type="ECO:0000256" key="1">
    <source>
        <dbReference type="ARBA" id="ARBA00004123"/>
    </source>
</evidence>
<feature type="compositionally biased region" description="Basic and acidic residues" evidence="7">
    <location>
        <begin position="646"/>
        <end position="691"/>
    </location>
</feature>
<reference evidence="9" key="1">
    <citation type="journal article" date="2008" name="Nat. Genet.">
        <title>The Pristionchus pacificus genome provides a unique perspective on nematode lifestyle and parasitism.</title>
        <authorList>
            <person name="Dieterich C."/>
            <person name="Clifton S.W."/>
            <person name="Schuster L.N."/>
            <person name="Chinwalla A."/>
            <person name="Delehaunty K."/>
            <person name="Dinkelacker I."/>
            <person name="Fulton L."/>
            <person name="Fulton R."/>
            <person name="Godfrey J."/>
            <person name="Minx P."/>
            <person name="Mitreva M."/>
            <person name="Roeseler W."/>
            <person name="Tian H."/>
            <person name="Witte H."/>
            <person name="Yang S.P."/>
            <person name="Wilson R.K."/>
            <person name="Sommer R.J."/>
        </authorList>
    </citation>
    <scope>NUCLEOTIDE SEQUENCE [LARGE SCALE GENOMIC DNA]</scope>
    <source>
        <strain evidence="9">PS312</strain>
    </source>
</reference>
<evidence type="ECO:0000256" key="7">
    <source>
        <dbReference type="SAM" id="MobiDB-lite"/>
    </source>
</evidence>
<evidence type="ECO:0000313" key="9">
    <source>
        <dbReference type="Proteomes" id="UP000005239"/>
    </source>
</evidence>
<feature type="region of interest" description="Disordered" evidence="7">
    <location>
        <begin position="169"/>
        <end position="198"/>
    </location>
</feature>
<keyword evidence="4" id="KW-0804">Transcription</keyword>
<gene>
    <name evidence="8" type="primary">WBGene00280897</name>
</gene>
<name>A0A2A6BXL4_PRIPA</name>
<dbReference type="InterPro" id="IPR030456">
    <property type="entry name" value="TF_fork_head_CS_2"/>
</dbReference>
<dbReference type="GO" id="GO:0006355">
    <property type="term" value="P:regulation of DNA-templated transcription"/>
    <property type="evidence" value="ECO:0000318"/>
    <property type="project" value="GO_Central"/>
</dbReference>
<dbReference type="InterPro" id="IPR036390">
    <property type="entry name" value="WH_DNA-bd_sf"/>
</dbReference>
<dbReference type="PROSITE" id="PS50039">
    <property type="entry name" value="FORK_HEAD_3"/>
    <property type="match status" value="1"/>
</dbReference>
<accession>A0A8R1UZA7</accession>
<proteinExistence type="predicted"/>
<evidence type="ECO:0000313" key="8">
    <source>
        <dbReference type="EnsemblMetazoa" id="PPA42528.1"/>
    </source>
</evidence>
<accession>A0A2A6BXL4</accession>
<evidence type="ECO:0000256" key="4">
    <source>
        <dbReference type="ARBA" id="ARBA00023163"/>
    </source>
</evidence>
<feature type="region of interest" description="Disordered" evidence="7">
    <location>
        <begin position="277"/>
        <end position="314"/>
    </location>
</feature>
<dbReference type="PROSITE" id="PS00658">
    <property type="entry name" value="FORK_HEAD_2"/>
    <property type="match status" value="1"/>
</dbReference>
<dbReference type="AlphaFoldDB" id="A0A2A6BXL4"/>
<dbReference type="InterPro" id="IPR047119">
    <property type="entry name" value="FOXN2/3-like"/>
</dbReference>
<feature type="compositionally biased region" description="Polar residues" evidence="7">
    <location>
        <begin position="174"/>
        <end position="191"/>
    </location>
</feature>
<evidence type="ECO:0000256" key="2">
    <source>
        <dbReference type="ARBA" id="ARBA00023015"/>
    </source>
</evidence>
<feature type="region of interest" description="Disordered" evidence="7">
    <location>
        <begin position="494"/>
        <end position="555"/>
    </location>
</feature>
<feature type="region of interest" description="Disordered" evidence="7">
    <location>
        <begin position="595"/>
        <end position="691"/>
    </location>
</feature>
<comment type="subcellular location">
    <subcellularLocation>
        <location evidence="1 6">Nucleus</location>
    </subcellularLocation>
</comment>
<dbReference type="GO" id="GO:0000987">
    <property type="term" value="F:cis-regulatory region sequence-specific DNA binding"/>
    <property type="evidence" value="ECO:0000318"/>
    <property type="project" value="GO_Central"/>
</dbReference>
<keyword evidence="2" id="KW-0805">Transcription regulation</keyword>
<evidence type="ECO:0000256" key="3">
    <source>
        <dbReference type="ARBA" id="ARBA00023125"/>
    </source>
</evidence>
<dbReference type="Pfam" id="PF00250">
    <property type="entry name" value="Forkhead"/>
    <property type="match status" value="1"/>
</dbReference>
<dbReference type="InterPro" id="IPR036388">
    <property type="entry name" value="WH-like_DNA-bd_sf"/>
</dbReference>
<dbReference type="PANTHER" id="PTHR13962:SF17">
    <property type="entry name" value="FORKHEAD BOX PROTEIN N4"/>
    <property type="match status" value="1"/>
</dbReference>
<evidence type="ECO:0000256" key="5">
    <source>
        <dbReference type="ARBA" id="ARBA00023242"/>
    </source>
</evidence>
<dbReference type="InterPro" id="IPR001766">
    <property type="entry name" value="Fork_head_dom"/>
</dbReference>
<feature type="region of interest" description="Disordered" evidence="7">
    <location>
        <begin position="124"/>
        <end position="145"/>
    </location>
</feature>
<dbReference type="GO" id="GO:0003700">
    <property type="term" value="F:DNA-binding transcription factor activity"/>
    <property type="evidence" value="ECO:0000318"/>
    <property type="project" value="GO_Central"/>
</dbReference>
<organism evidence="8 9">
    <name type="scientific">Pristionchus pacificus</name>
    <name type="common">Parasitic nematode worm</name>
    <dbReference type="NCBI Taxonomy" id="54126"/>
    <lineage>
        <taxon>Eukaryota</taxon>
        <taxon>Metazoa</taxon>
        <taxon>Ecdysozoa</taxon>
        <taxon>Nematoda</taxon>
        <taxon>Chromadorea</taxon>
        <taxon>Rhabditida</taxon>
        <taxon>Rhabditina</taxon>
        <taxon>Diplogasteromorpha</taxon>
        <taxon>Diplogasteroidea</taxon>
        <taxon>Neodiplogasteridae</taxon>
        <taxon>Pristionchus</taxon>
    </lineage>
</organism>
<dbReference type="EnsemblMetazoa" id="PPA42528.1">
    <property type="protein sequence ID" value="PPA42528.1"/>
    <property type="gene ID" value="WBGene00280897"/>
</dbReference>
<dbReference type="PANTHER" id="PTHR13962">
    <property type="entry name" value="FORKHEAD BOX PROTEIN N3-LIKE PROTEIN-RELATED"/>
    <property type="match status" value="1"/>
</dbReference>
<dbReference type="CDD" id="cd20036">
    <property type="entry name" value="FH_FOXR"/>
    <property type="match status" value="1"/>
</dbReference>
<dbReference type="SUPFAM" id="SSF46785">
    <property type="entry name" value="Winged helix' DNA-binding domain"/>
    <property type="match status" value="1"/>
</dbReference>
<dbReference type="SMART" id="SM00339">
    <property type="entry name" value="FH"/>
    <property type="match status" value="1"/>
</dbReference>
<protein>
    <submittedName>
        <fullName evidence="8">Fork-head domain-containing protein</fullName>
    </submittedName>
</protein>
<keyword evidence="5 6" id="KW-0539">Nucleus</keyword>
<feature type="DNA-binding region" description="Fork-head" evidence="6">
    <location>
        <begin position="337"/>
        <end position="434"/>
    </location>
</feature>
<dbReference type="GO" id="GO:0005634">
    <property type="term" value="C:nucleus"/>
    <property type="evidence" value="ECO:0000318"/>
    <property type="project" value="GO_Central"/>
</dbReference>
<dbReference type="Proteomes" id="UP000005239">
    <property type="component" value="Unassembled WGS sequence"/>
</dbReference>
<keyword evidence="3 6" id="KW-0238">DNA-binding</keyword>
<dbReference type="Gene3D" id="1.10.10.10">
    <property type="entry name" value="Winged helix-like DNA-binding domain superfamily/Winged helix DNA-binding domain"/>
    <property type="match status" value="1"/>
</dbReference>